<dbReference type="RefSeq" id="WP_196292820.1">
    <property type="nucleotide sequence ID" value="NZ_JADQDM010000003.1"/>
</dbReference>
<dbReference type="InterPro" id="IPR028932">
    <property type="entry name" value="TerB-C"/>
</dbReference>
<feature type="region of interest" description="Disordered" evidence="1">
    <location>
        <begin position="389"/>
        <end position="409"/>
    </location>
</feature>
<evidence type="ECO:0000259" key="2">
    <source>
        <dbReference type="Pfam" id="PF15615"/>
    </source>
</evidence>
<proteinExistence type="predicted"/>
<dbReference type="Pfam" id="PF15615">
    <property type="entry name" value="TerB_C"/>
    <property type="match status" value="1"/>
</dbReference>
<protein>
    <recommendedName>
        <fullName evidence="2">TerB-C domain-containing protein</fullName>
    </recommendedName>
</protein>
<gene>
    <name evidence="3" type="ORF">I2H31_09680</name>
</gene>
<name>A0ABS0I382_9BACT</name>
<feature type="domain" description="TerB-C" evidence="2">
    <location>
        <begin position="347"/>
        <end position="510"/>
    </location>
</feature>
<comment type="caution">
    <text evidence="3">The sequence shown here is derived from an EMBL/GenBank/DDBJ whole genome shotgun (WGS) entry which is preliminary data.</text>
</comment>
<evidence type="ECO:0000256" key="1">
    <source>
        <dbReference type="SAM" id="MobiDB-lite"/>
    </source>
</evidence>
<evidence type="ECO:0000313" key="3">
    <source>
        <dbReference type="EMBL" id="MBF9221374.1"/>
    </source>
</evidence>
<accession>A0ABS0I382</accession>
<sequence length="514" mass="57499">MSTSARAAHTSDSTIIDVTGQEVPLRFQVSVSVTKPVRSTTPATSYIPPDYGYDMPKLGKQYRKKLGLTTQQVEWLDKFWPPHNVFIALKGCCVATIQLYLQAMPALEAELKRNGASLAQLVAQSQQESSQLRRAAPNPYGWSEYDDRCLREQTEATIYSMIFRRCENVVREVYGNKRKLAAEFSGLDETVALTLEQQVGAPLAAILSGLVATIAAPDEATDRELNLQNIARWKQQLDHLAVQLTATTTREFVEGVNRLGERNARNPAIEHIFFEASKFMAKYDREEALRFYLQYVYHDLRSVTVNNKALAKTIQKSLFPQPEHLQRFEALVSQLVSDKDLPQALSQVPTVYARQRRKIELDLGAIQAVQHQHAGTVELLNEYLQDEPELPEMPVPSASQTQTLAASEPEEEIQLAVATAAPAVSVFTSTSSALAAWGLTATQEALLARFAEQALTLPQAEVEAFARQHGALRNQLIDSINEQCYERLDDVLIEEDGDTYTIYESYYQQLATPC</sequence>
<evidence type="ECO:0000313" key="4">
    <source>
        <dbReference type="Proteomes" id="UP000618931"/>
    </source>
</evidence>
<keyword evidence="4" id="KW-1185">Reference proteome</keyword>
<organism evidence="3 4">
    <name type="scientific">Hymenobacter ruricola</name>
    <dbReference type="NCBI Taxonomy" id="2791023"/>
    <lineage>
        <taxon>Bacteria</taxon>
        <taxon>Pseudomonadati</taxon>
        <taxon>Bacteroidota</taxon>
        <taxon>Cytophagia</taxon>
        <taxon>Cytophagales</taxon>
        <taxon>Hymenobacteraceae</taxon>
        <taxon>Hymenobacter</taxon>
    </lineage>
</organism>
<reference evidence="3 4" key="1">
    <citation type="submission" date="2020-11" db="EMBL/GenBank/DDBJ databases">
        <authorList>
            <person name="Kim M.K."/>
        </authorList>
    </citation>
    <scope>NUCLEOTIDE SEQUENCE [LARGE SCALE GENOMIC DNA]</scope>
    <source>
        <strain evidence="3 4">BT662</strain>
    </source>
</reference>
<dbReference type="EMBL" id="JADQDM010000003">
    <property type="protein sequence ID" value="MBF9221374.1"/>
    <property type="molecule type" value="Genomic_DNA"/>
</dbReference>
<dbReference type="Proteomes" id="UP000618931">
    <property type="component" value="Unassembled WGS sequence"/>
</dbReference>